<keyword evidence="2" id="KW-1185">Reference proteome</keyword>
<keyword evidence="1" id="KW-0031">Aminopeptidase</keyword>
<dbReference type="Proteomes" id="UP000001883">
    <property type="component" value="Chromosome"/>
</dbReference>
<protein>
    <submittedName>
        <fullName evidence="1">Leucyl aminopeptidase</fullName>
    </submittedName>
</protein>
<reference evidence="1 2" key="3">
    <citation type="journal article" date="2010" name="Sequencing">
        <title>Complete Genome Sequence of Rothia mucilaginosa DY-18: A Clinical Isolate with Dense Meshwork-Like Structures from a Persistent Apical Periodontitis Lesion.</title>
        <authorList>
            <person name="Yamane K."/>
            <person name="Nambu T."/>
            <person name="Yamanaka T."/>
            <person name="Mashimo C."/>
            <person name="Sugimori C."/>
            <person name="Leung K.-P."/>
            <person name="Fukushima H."/>
        </authorList>
    </citation>
    <scope>NUCLEOTIDE SEQUENCE [LARGE SCALE GENOMIC DNA]</scope>
    <source>
        <strain evidence="1 2">DY-18</strain>
    </source>
</reference>
<evidence type="ECO:0000313" key="1">
    <source>
        <dbReference type="EMBL" id="BAI64153.1"/>
    </source>
</evidence>
<reference evidence="2" key="1">
    <citation type="submission" date="2009-07" db="EMBL/GenBank/DDBJ databases">
        <title>Complete genome sequence of Rothia mucilaginosa DJ.</title>
        <authorList>
            <person name="Yamane K."/>
            <person name="Nambu T."/>
            <person name="Mashimo C."/>
            <person name="Sugimori C."/>
            <person name="Yamanaka T."/>
            <person name="Leung K."/>
            <person name="Fukushima H."/>
        </authorList>
    </citation>
    <scope>NUCLEOTIDE SEQUENCE [LARGE SCALE GENOMIC DNA]</scope>
    <source>
        <strain evidence="2">DY-18</strain>
    </source>
</reference>
<dbReference type="eggNOG" id="ENOG502ZIQP">
    <property type="taxonomic scope" value="Bacteria"/>
</dbReference>
<organism evidence="1 2">
    <name type="scientific">Rothia mucilaginosa (strain DY-18)</name>
    <name type="common">Stomatococcus mucilaginosus</name>
    <dbReference type="NCBI Taxonomy" id="680646"/>
    <lineage>
        <taxon>Bacteria</taxon>
        <taxon>Bacillati</taxon>
        <taxon>Actinomycetota</taxon>
        <taxon>Actinomycetes</taxon>
        <taxon>Micrococcales</taxon>
        <taxon>Micrococcaceae</taxon>
        <taxon>Rothia</taxon>
    </lineage>
</organism>
<accession>D2NR77</accession>
<dbReference type="GO" id="GO:0004177">
    <property type="term" value="F:aminopeptidase activity"/>
    <property type="evidence" value="ECO:0007669"/>
    <property type="project" value="UniProtKB-KW"/>
</dbReference>
<evidence type="ECO:0000313" key="2">
    <source>
        <dbReference type="Proteomes" id="UP000001883"/>
    </source>
</evidence>
<keyword evidence="1" id="KW-0378">Hydrolase</keyword>
<dbReference type="EMBL" id="AP011540">
    <property type="protein sequence ID" value="BAI64153.1"/>
    <property type="molecule type" value="Genomic_DNA"/>
</dbReference>
<sequence>MYRLDIFNNDLDLYGRVQGKNGNADCGAGVLACLTEDFAEQFGGAVNDGGLSGEVHLGCHEADNLHDALHAVQVANDGLDRCQGVEQADTRVLLRILGGHEAFSTGVGHLTSFGQGALNEGQLAGGVHVGAGGHRGNVCGNGGGCYGQFVTEFADTCFNTGFSHDYSRRMAGDGTQTVIGEMP</sequence>
<dbReference type="KEGG" id="rmu:RMDY18_03210"/>
<reference evidence="1 2" key="2">
    <citation type="journal article" date="2010" name="J Osaka Dent Univ">
        <title>Isolation and identification of Rothia mucilaginosa from persistent apical periodontitis lesions.</title>
        <authorList>
            <person name="Yamane K."/>
            <person name="Yoshida M."/>
            <person name="Fujihira T."/>
            <person name="Baba T."/>
            <person name="Tsuji N."/>
            <person name="Hayashi H."/>
            <person name="Sugimori C."/>
            <person name="Yamanaka T."/>
            <person name="Mashimo C."/>
            <person name="Nambu T."/>
            <person name="Kawai H."/>
            <person name="Fukushima H."/>
        </authorList>
    </citation>
    <scope>NUCLEOTIDE SEQUENCE [LARGE SCALE GENOMIC DNA]</scope>
    <source>
        <strain evidence="1 2">DY-18</strain>
    </source>
</reference>
<name>D2NR77_ROTMD</name>
<dbReference type="HOGENOM" id="CLU_1474143_0_0_11"/>
<dbReference type="AlphaFoldDB" id="D2NR77"/>
<keyword evidence="1" id="KW-0645">Protease</keyword>
<proteinExistence type="predicted"/>
<gene>
    <name evidence="1" type="ordered locus">RMDY18_03210</name>
</gene>